<organism evidence="8 9">
    <name type="scientific">Desulfamplus magnetovallimortis</name>
    <dbReference type="NCBI Taxonomy" id="1246637"/>
    <lineage>
        <taxon>Bacteria</taxon>
        <taxon>Pseudomonadati</taxon>
        <taxon>Thermodesulfobacteriota</taxon>
        <taxon>Desulfobacteria</taxon>
        <taxon>Desulfobacterales</taxon>
        <taxon>Desulfobacteraceae</taxon>
        <taxon>Desulfamplus</taxon>
    </lineage>
</organism>
<dbReference type="PROSITE" id="PS51160">
    <property type="entry name" value="ACYLPHOSPHATASE_3"/>
    <property type="match status" value="1"/>
</dbReference>
<dbReference type="OrthoDB" id="5295388at2"/>
<dbReference type="PROSITE" id="PS00150">
    <property type="entry name" value="ACYLPHOSPHATASE_1"/>
    <property type="match status" value="1"/>
</dbReference>
<feature type="active site" evidence="4">
    <location>
        <position position="39"/>
    </location>
</feature>
<dbReference type="InterPro" id="IPR001792">
    <property type="entry name" value="Acylphosphatase-like_dom"/>
</dbReference>
<feature type="domain" description="Acylphosphatase-like" evidence="7">
    <location>
        <begin position="6"/>
        <end position="93"/>
    </location>
</feature>
<evidence type="ECO:0000256" key="1">
    <source>
        <dbReference type="ARBA" id="ARBA00005614"/>
    </source>
</evidence>
<dbReference type="InterPro" id="IPR036046">
    <property type="entry name" value="Acylphosphatase-like_dom_sf"/>
</dbReference>
<evidence type="ECO:0000256" key="3">
    <source>
        <dbReference type="ARBA" id="ARBA00047645"/>
    </source>
</evidence>
<dbReference type="PANTHER" id="PTHR47268">
    <property type="entry name" value="ACYLPHOSPHATASE"/>
    <property type="match status" value="1"/>
</dbReference>
<gene>
    <name evidence="8" type="primary">acyP</name>
    <name evidence="8" type="ORF">MTBBW1_2310003</name>
</gene>
<feature type="active site" evidence="4">
    <location>
        <position position="21"/>
    </location>
</feature>
<dbReference type="Pfam" id="PF00708">
    <property type="entry name" value="Acylphosphatase"/>
    <property type="match status" value="1"/>
</dbReference>
<sequence>MDKKKRVHLIINGMVQGVCFRMETQRTAKSEGVFGWVRNLSNGDVEALLEGDEDAVNAVIQWCHQGPSFSRVDEVIIEDQEYQGEFQDFKITY</sequence>
<dbReference type="Gene3D" id="3.30.70.100">
    <property type="match status" value="1"/>
</dbReference>
<dbReference type="InterPro" id="IPR020456">
    <property type="entry name" value="Acylphosphatase"/>
</dbReference>
<protein>
    <recommendedName>
        <fullName evidence="2 4">Acylphosphatase</fullName>
        <ecNumber evidence="2 4">3.6.1.7</ecNumber>
    </recommendedName>
</protein>
<dbReference type="GO" id="GO:0003998">
    <property type="term" value="F:acylphosphatase activity"/>
    <property type="evidence" value="ECO:0007669"/>
    <property type="project" value="UniProtKB-EC"/>
</dbReference>
<dbReference type="STRING" id="1246637.MTBBW1_2310003"/>
<dbReference type="RefSeq" id="WP_080808718.1">
    <property type="nucleotide sequence ID" value="NZ_LT828562.1"/>
</dbReference>
<dbReference type="SUPFAM" id="SSF54975">
    <property type="entry name" value="Acylphosphatase/BLUF domain-like"/>
    <property type="match status" value="1"/>
</dbReference>
<accession>A0A1W1HDV6</accession>
<evidence type="ECO:0000256" key="2">
    <source>
        <dbReference type="ARBA" id="ARBA00012150"/>
    </source>
</evidence>
<dbReference type="Proteomes" id="UP000191931">
    <property type="component" value="Unassembled WGS sequence"/>
</dbReference>
<evidence type="ECO:0000256" key="5">
    <source>
        <dbReference type="RuleBase" id="RU000553"/>
    </source>
</evidence>
<comment type="catalytic activity">
    <reaction evidence="3 4 5">
        <text>an acyl phosphate + H2O = a carboxylate + phosphate + H(+)</text>
        <dbReference type="Rhea" id="RHEA:14965"/>
        <dbReference type="ChEBI" id="CHEBI:15377"/>
        <dbReference type="ChEBI" id="CHEBI:15378"/>
        <dbReference type="ChEBI" id="CHEBI:29067"/>
        <dbReference type="ChEBI" id="CHEBI:43474"/>
        <dbReference type="ChEBI" id="CHEBI:59918"/>
        <dbReference type="EC" id="3.6.1.7"/>
    </reaction>
</comment>
<dbReference type="PANTHER" id="PTHR47268:SF4">
    <property type="entry name" value="ACYLPHOSPHATASE"/>
    <property type="match status" value="1"/>
</dbReference>
<name>A0A1W1HDV6_9BACT</name>
<evidence type="ECO:0000313" key="9">
    <source>
        <dbReference type="Proteomes" id="UP000191931"/>
    </source>
</evidence>
<dbReference type="EC" id="3.6.1.7" evidence="2 4"/>
<evidence type="ECO:0000256" key="6">
    <source>
        <dbReference type="RuleBase" id="RU004168"/>
    </source>
</evidence>
<dbReference type="PRINTS" id="PR00112">
    <property type="entry name" value="ACYLPHPHTASE"/>
</dbReference>
<proteinExistence type="inferred from homology"/>
<keyword evidence="9" id="KW-1185">Reference proteome</keyword>
<dbReference type="PROSITE" id="PS00151">
    <property type="entry name" value="ACYLPHOSPHATASE_2"/>
    <property type="match status" value="1"/>
</dbReference>
<evidence type="ECO:0000313" key="8">
    <source>
        <dbReference type="EMBL" id="SLM30555.1"/>
    </source>
</evidence>
<dbReference type="NCBIfam" id="NF011011">
    <property type="entry name" value="PRK14438.1"/>
    <property type="match status" value="1"/>
</dbReference>
<evidence type="ECO:0000259" key="7">
    <source>
        <dbReference type="PROSITE" id="PS51160"/>
    </source>
</evidence>
<dbReference type="InterPro" id="IPR017968">
    <property type="entry name" value="Acylphosphatase_CS"/>
</dbReference>
<keyword evidence="4 5" id="KW-0378">Hydrolase</keyword>
<comment type="similarity">
    <text evidence="1 6">Belongs to the acylphosphatase family.</text>
</comment>
<dbReference type="AlphaFoldDB" id="A0A1W1HDV6"/>
<dbReference type="EMBL" id="FWEV01000148">
    <property type="protein sequence ID" value="SLM30555.1"/>
    <property type="molecule type" value="Genomic_DNA"/>
</dbReference>
<evidence type="ECO:0000256" key="4">
    <source>
        <dbReference type="PROSITE-ProRule" id="PRU00520"/>
    </source>
</evidence>
<reference evidence="8 9" key="1">
    <citation type="submission" date="2017-03" db="EMBL/GenBank/DDBJ databases">
        <authorList>
            <person name="Afonso C.L."/>
            <person name="Miller P.J."/>
            <person name="Scott M.A."/>
            <person name="Spackman E."/>
            <person name="Goraichik I."/>
            <person name="Dimitrov K.M."/>
            <person name="Suarez D.L."/>
            <person name="Swayne D.E."/>
        </authorList>
    </citation>
    <scope>NUCLEOTIDE SEQUENCE [LARGE SCALE GENOMIC DNA]</scope>
    <source>
        <strain evidence="8">PRJEB14757</strain>
    </source>
</reference>